<dbReference type="InterPro" id="IPR038765">
    <property type="entry name" value="Papain-like_cys_pep_sf"/>
</dbReference>
<accession>F0WFR5</accession>
<evidence type="ECO:0000256" key="4">
    <source>
        <dbReference type="SAM" id="SignalP"/>
    </source>
</evidence>
<dbReference type="Pfam" id="PF08246">
    <property type="entry name" value="Inhibitor_I29"/>
    <property type="match status" value="1"/>
</dbReference>
<dbReference type="InterPro" id="IPR025660">
    <property type="entry name" value="Pept_his_AS"/>
</dbReference>
<dbReference type="FunFam" id="3.90.70.10:FF:000039">
    <property type="entry name" value="Cysteine proteinase 2, putative"/>
    <property type="match status" value="1"/>
</dbReference>
<dbReference type="InterPro" id="IPR039417">
    <property type="entry name" value="Peptidase_C1A_papain-like"/>
</dbReference>
<dbReference type="SMART" id="SM00645">
    <property type="entry name" value="Pept_C1"/>
    <property type="match status" value="1"/>
</dbReference>
<evidence type="ECO:0000259" key="5">
    <source>
        <dbReference type="SMART" id="SM00645"/>
    </source>
</evidence>
<dbReference type="GO" id="GO:0006508">
    <property type="term" value="P:proteolysis"/>
    <property type="evidence" value="ECO:0007669"/>
    <property type="project" value="UniProtKB-KW"/>
</dbReference>
<keyword evidence="3" id="KW-1015">Disulfide bond</keyword>
<evidence type="ECO:0000256" key="1">
    <source>
        <dbReference type="ARBA" id="ARBA00008455"/>
    </source>
</evidence>
<dbReference type="InterPro" id="IPR000668">
    <property type="entry name" value="Peptidase_C1A_C"/>
</dbReference>
<sequence length="371" mass="41318">MHRNLRCIAWIFFLYVSKGSAYLSVNDVSGEEQTTWTAFVEYATEYGKEYLNYNKDHGLVQKRFEAFQANMKRIEAHNAKYQAGEYTFELGLNEIADLTDTEYKQFLGYKRRSESSESQNAGVYSDANLAEDVPESWDWRTHDAVTPVKNQGQCGSCWAFSAVAALESAYAISTGTLVSFSEQELVDCTMGGVDTCNHGGEMHDGFEEIIQHHKGKIDPEDVYKYTAVSKGICRAEDEKAVGHFTSYMNVSSGDEKALQAAVATKSVVSVAIDASSFTFQLYRHGVYNWPLCANTLEGLDHGVAVAGYGVFRNRAFWLVKNSWGPSWGMQGYIMMSRGKNNQCGIATDASFPVMSKELEHVESVTKMTSLA</sequence>
<evidence type="ECO:0000256" key="3">
    <source>
        <dbReference type="ARBA" id="ARBA00023157"/>
    </source>
</evidence>
<dbReference type="EMBL" id="FR824130">
    <property type="protein sequence ID" value="CCA20049.1"/>
    <property type="molecule type" value="Genomic_DNA"/>
</dbReference>
<dbReference type="GO" id="GO:0008234">
    <property type="term" value="F:cysteine-type peptidase activity"/>
    <property type="evidence" value="ECO:0007669"/>
    <property type="project" value="InterPro"/>
</dbReference>
<gene>
    <name evidence="7" type="primary">AlNc14C85G5450</name>
    <name evidence="7" type="ORF">ALNC14_061920</name>
</gene>
<dbReference type="PROSITE" id="PS00639">
    <property type="entry name" value="THIOL_PROTEASE_HIS"/>
    <property type="match status" value="1"/>
</dbReference>
<dbReference type="CDD" id="cd02248">
    <property type="entry name" value="Peptidase_C1A"/>
    <property type="match status" value="1"/>
</dbReference>
<reference evidence="7" key="1">
    <citation type="journal article" date="2011" name="PLoS Biol.">
        <title>Gene gain and loss during evolution of obligate parasitism in the white rust pathogen of Arabidopsis thaliana.</title>
        <authorList>
            <person name="Kemen E."/>
            <person name="Gardiner A."/>
            <person name="Schultz-Larsen T."/>
            <person name="Kemen A.C."/>
            <person name="Balmuth A.L."/>
            <person name="Robert-Seilaniantz A."/>
            <person name="Bailey K."/>
            <person name="Holub E."/>
            <person name="Studholme D.J."/>
            <person name="Maclean D."/>
            <person name="Jones J.D."/>
        </authorList>
    </citation>
    <scope>NUCLEOTIDE SEQUENCE</scope>
</reference>
<dbReference type="SUPFAM" id="SSF54001">
    <property type="entry name" value="Cysteine proteinases"/>
    <property type="match status" value="1"/>
</dbReference>
<keyword evidence="4" id="KW-0732">Signal</keyword>
<evidence type="ECO:0000259" key="6">
    <source>
        <dbReference type="SMART" id="SM00848"/>
    </source>
</evidence>
<feature type="signal peptide" evidence="4">
    <location>
        <begin position="1"/>
        <end position="21"/>
    </location>
</feature>
<feature type="chain" id="PRO_5018647437" evidence="4">
    <location>
        <begin position="22"/>
        <end position="371"/>
    </location>
</feature>
<dbReference type="InterPro" id="IPR013201">
    <property type="entry name" value="Prot_inhib_I29"/>
</dbReference>
<keyword evidence="7" id="KW-0378">Hydrolase</keyword>
<organism evidence="7">
    <name type="scientific">Albugo laibachii Nc14</name>
    <dbReference type="NCBI Taxonomy" id="890382"/>
    <lineage>
        <taxon>Eukaryota</taxon>
        <taxon>Sar</taxon>
        <taxon>Stramenopiles</taxon>
        <taxon>Oomycota</taxon>
        <taxon>Peronosporomycetes</taxon>
        <taxon>Albuginales</taxon>
        <taxon>Albuginaceae</taxon>
        <taxon>Albugo</taxon>
    </lineage>
</organism>
<comment type="similarity">
    <text evidence="1">Belongs to the peptidase C1 family.</text>
</comment>
<dbReference type="PRINTS" id="PR00705">
    <property type="entry name" value="PAPAIN"/>
</dbReference>
<feature type="domain" description="Peptidase C1A papain C-terminal" evidence="5">
    <location>
        <begin position="133"/>
        <end position="353"/>
    </location>
</feature>
<protein>
    <submittedName>
        <fullName evidence="7">Cysteine protease family C01A putative</fullName>
    </submittedName>
</protein>
<dbReference type="PANTHER" id="PTHR12411">
    <property type="entry name" value="CYSTEINE PROTEASE FAMILY C1-RELATED"/>
    <property type="match status" value="1"/>
</dbReference>
<dbReference type="InterPro" id="IPR000169">
    <property type="entry name" value="Pept_cys_AS"/>
</dbReference>
<dbReference type="Gene3D" id="3.90.70.10">
    <property type="entry name" value="Cysteine proteinases"/>
    <property type="match status" value="1"/>
</dbReference>
<keyword evidence="7" id="KW-0645">Protease</keyword>
<reference evidence="7" key="2">
    <citation type="submission" date="2011-02" db="EMBL/GenBank/DDBJ databases">
        <authorList>
            <person name="MacLean D."/>
        </authorList>
    </citation>
    <scope>NUCLEOTIDE SEQUENCE</scope>
</reference>
<dbReference type="InterPro" id="IPR025661">
    <property type="entry name" value="Pept_asp_AS"/>
</dbReference>
<proteinExistence type="inferred from homology"/>
<keyword evidence="2" id="KW-0865">Zymogen</keyword>
<name>F0WFR5_9STRA</name>
<dbReference type="Pfam" id="PF00112">
    <property type="entry name" value="Peptidase_C1"/>
    <property type="match status" value="1"/>
</dbReference>
<dbReference type="SMART" id="SM00848">
    <property type="entry name" value="Inhibitor_I29"/>
    <property type="match status" value="1"/>
</dbReference>
<dbReference type="PROSITE" id="PS00139">
    <property type="entry name" value="THIOL_PROTEASE_CYS"/>
    <property type="match status" value="1"/>
</dbReference>
<evidence type="ECO:0000256" key="2">
    <source>
        <dbReference type="ARBA" id="ARBA00023145"/>
    </source>
</evidence>
<dbReference type="HOGENOM" id="CLU_012184_1_0_1"/>
<feature type="domain" description="Cathepsin propeptide inhibitor" evidence="6">
    <location>
        <begin position="39"/>
        <end position="103"/>
    </location>
</feature>
<dbReference type="AlphaFoldDB" id="F0WFR5"/>
<dbReference type="PROSITE" id="PS00640">
    <property type="entry name" value="THIOL_PROTEASE_ASN"/>
    <property type="match status" value="1"/>
</dbReference>
<dbReference type="InterPro" id="IPR013128">
    <property type="entry name" value="Peptidase_C1A"/>
</dbReference>
<evidence type="ECO:0000313" key="7">
    <source>
        <dbReference type="EMBL" id="CCA20049.1"/>
    </source>
</evidence>